<dbReference type="AlphaFoldDB" id="A0AAJ6P2X5"/>
<keyword evidence="4" id="KW-0067">ATP-binding</keyword>
<feature type="domain" description="AAA" evidence="1">
    <location>
        <begin position="18"/>
        <end position="137"/>
    </location>
</feature>
<organism evidence="4 5">
    <name type="scientific">Phocoenobacter skyensis</name>
    <dbReference type="NCBI Taxonomy" id="97481"/>
    <lineage>
        <taxon>Bacteria</taxon>
        <taxon>Pseudomonadati</taxon>
        <taxon>Pseudomonadota</taxon>
        <taxon>Gammaproteobacteria</taxon>
        <taxon>Pasteurellales</taxon>
        <taxon>Pasteurellaceae</taxon>
        <taxon>Phocoenobacter</taxon>
    </lineage>
</organism>
<evidence type="ECO:0000313" key="4">
    <source>
        <dbReference type="EMBL" id="MDP8175159.1"/>
    </source>
</evidence>
<evidence type="ECO:0000259" key="2">
    <source>
        <dbReference type="Pfam" id="PF13635"/>
    </source>
</evidence>
<dbReference type="EMBL" id="JASAYT010000020">
    <property type="protein sequence ID" value="MDP8175159.1"/>
    <property type="molecule type" value="Genomic_DNA"/>
</dbReference>
<dbReference type="PANTHER" id="PTHR43566">
    <property type="entry name" value="CONSERVED PROTEIN"/>
    <property type="match status" value="1"/>
</dbReference>
<evidence type="ECO:0000259" key="1">
    <source>
        <dbReference type="Pfam" id="PF13173"/>
    </source>
</evidence>
<protein>
    <submittedName>
        <fullName evidence="4">ATP-binding protein</fullName>
    </submittedName>
</protein>
<dbReference type="InterPro" id="IPR025420">
    <property type="entry name" value="DUF4143"/>
</dbReference>
<gene>
    <name evidence="3" type="ORF">QJU93_05970</name>
    <name evidence="4" type="ORF">QJU97_06800</name>
</gene>
<dbReference type="EMBL" id="JASAYQ010000008">
    <property type="protein sequence ID" value="MDP8172898.1"/>
    <property type="molecule type" value="Genomic_DNA"/>
</dbReference>
<keyword evidence="4" id="KW-0547">Nucleotide-binding</keyword>
<dbReference type="InterPro" id="IPR027417">
    <property type="entry name" value="P-loop_NTPase"/>
</dbReference>
<evidence type="ECO:0000313" key="5">
    <source>
        <dbReference type="Proteomes" id="UP001231736"/>
    </source>
</evidence>
<dbReference type="Gene3D" id="3.40.50.300">
    <property type="entry name" value="P-loop containing nucleotide triphosphate hydrolases"/>
    <property type="match status" value="1"/>
</dbReference>
<dbReference type="SUPFAM" id="SSF52540">
    <property type="entry name" value="P-loop containing nucleoside triphosphate hydrolases"/>
    <property type="match status" value="1"/>
</dbReference>
<reference evidence="4" key="1">
    <citation type="journal article" date="2023" name="Front. Microbiol.">
        <title>Phylogeography and host specificity of Pasteurellaceae pathogenic to sea-farmed fish in the north-east Atlantic.</title>
        <authorList>
            <person name="Gulla S."/>
            <person name="Colquhoun D.J."/>
            <person name="Olsen A.B."/>
            <person name="Spilsberg B."/>
            <person name="Lagesen K."/>
            <person name="Aakesson C.P."/>
            <person name="Strom S."/>
            <person name="Manji F."/>
            <person name="Birkbeck T.H."/>
            <person name="Nilsen H.K."/>
        </authorList>
    </citation>
    <scope>NUCLEOTIDE SEQUENCE</scope>
    <source>
        <strain evidence="4">98B1</strain>
        <strain evidence="3">TW16_20</strain>
    </source>
</reference>
<accession>A0AAJ6P2X5</accession>
<comment type="caution">
    <text evidence="4">The sequence shown here is derived from an EMBL/GenBank/DDBJ whole genome shotgun (WGS) entry which is preliminary data.</text>
</comment>
<dbReference type="Pfam" id="PF13635">
    <property type="entry name" value="DUF4143"/>
    <property type="match status" value="1"/>
</dbReference>
<dbReference type="GO" id="GO:0005524">
    <property type="term" value="F:ATP binding"/>
    <property type="evidence" value="ECO:0007669"/>
    <property type="project" value="UniProtKB-KW"/>
</dbReference>
<evidence type="ECO:0000313" key="3">
    <source>
        <dbReference type="EMBL" id="MDP8172898.1"/>
    </source>
</evidence>
<name>A0AAJ6P2X5_9PAST</name>
<dbReference type="Pfam" id="PF13173">
    <property type="entry name" value="AAA_14"/>
    <property type="match status" value="1"/>
</dbReference>
<dbReference type="InterPro" id="IPR041682">
    <property type="entry name" value="AAA_14"/>
</dbReference>
<sequence length="418" mass="47934">MINRKIEETILSMLKIFRIVAINGPRQSGKTTLQKAIARRLNMQYYTFDQAKTYDIATANPEDFIEYISEDKNVAIDEVQMIPEIVPAIKMSADELNRKGMFLLTGSSDMFKNSKIKESLAGRMVSFNLFPLSYAEINNKNINIIDKLFSDDFYKFNTDFSTIPREDLINAVVNGGYPEVYQLGSKERGVWFDFYIKARITKDIANFENVHLDKISQLDKLLKILATQTSSLVNFSNIAKNMGNIDAKTVQKYIQILEALYIIKLVPAYSSNGLKRVVKTPKVHFIDTGLVSHLLNINAKNLLEKKSEYIGNLVECFVYTELIKHQSYAQIDTQIYHFRDPYQKEVDFVLESKEGDILALEIKSGSTIKKEHFNGLIALAKTMKNRNFKGVILYGGNEILPYSIDEFKFWLIPLKIFI</sequence>
<dbReference type="PANTHER" id="PTHR43566:SF2">
    <property type="entry name" value="DUF4143 DOMAIN-CONTAINING PROTEIN"/>
    <property type="match status" value="1"/>
</dbReference>
<feature type="domain" description="DUF4143" evidence="2">
    <location>
        <begin position="202"/>
        <end position="365"/>
    </location>
</feature>
<proteinExistence type="predicted"/>
<dbReference type="Proteomes" id="UP001236239">
    <property type="component" value="Unassembled WGS sequence"/>
</dbReference>
<dbReference type="RefSeq" id="WP_306374002.1">
    <property type="nucleotide sequence ID" value="NZ_JASAYK010000003.1"/>
</dbReference>
<dbReference type="Proteomes" id="UP001231736">
    <property type="component" value="Unassembled WGS sequence"/>
</dbReference>